<dbReference type="OMA" id="NINEREW"/>
<name>A0A151SFD2_CAJCA</name>
<accession>A0A151SFD2</accession>
<reference evidence="1" key="1">
    <citation type="journal article" date="2012" name="Nat. Biotechnol.">
        <title>Draft genome sequence of pigeonpea (Cajanus cajan), an orphan legume crop of resource-poor farmers.</title>
        <authorList>
            <person name="Varshney R.K."/>
            <person name="Chen W."/>
            <person name="Li Y."/>
            <person name="Bharti A.K."/>
            <person name="Saxena R.K."/>
            <person name="Schlueter J.A."/>
            <person name="Donoghue M.T."/>
            <person name="Azam S."/>
            <person name="Fan G."/>
            <person name="Whaley A.M."/>
            <person name="Farmer A.D."/>
            <person name="Sheridan J."/>
            <person name="Iwata A."/>
            <person name="Tuteja R."/>
            <person name="Penmetsa R.V."/>
            <person name="Wu W."/>
            <person name="Upadhyaya H.D."/>
            <person name="Yang S.P."/>
            <person name="Shah T."/>
            <person name="Saxena K.B."/>
            <person name="Michael T."/>
            <person name="McCombie W.R."/>
            <person name="Yang B."/>
            <person name="Zhang G."/>
            <person name="Yang H."/>
            <person name="Wang J."/>
            <person name="Spillane C."/>
            <person name="Cook D.R."/>
            <person name="May G.D."/>
            <person name="Xu X."/>
            <person name="Jackson S.A."/>
        </authorList>
    </citation>
    <scope>NUCLEOTIDE SEQUENCE [LARGE SCALE GENOMIC DNA]</scope>
</reference>
<gene>
    <name evidence="1" type="ORF">KK1_024435</name>
</gene>
<sequence length="197" mass="22973">MARNIQKFEIPLFDGKTNFMIWQCTVQDILVQQGLDQALEDEKPSNINEREWSQIQKKAVSTIRLALTPEIKCNVLKETTPKALWEKLESIYASKSLTNRLCLKMELYQLKMEIGENLHDHINHFNQLVCQLLNVNEKIYNEEQAMLLLASLPMSYKSLVQTLLVGKTSLKLDQVTSALRENERMMKMRILILKVMY</sequence>
<protein>
    <submittedName>
        <fullName evidence="1">Retrovirus-related Pol polyprotein from transposon TNT 1-94</fullName>
    </submittedName>
</protein>
<proteinExistence type="predicted"/>
<dbReference type="Gramene" id="C.cajan_23747.t">
    <property type="protein sequence ID" value="C.cajan_23747.t.cds1"/>
    <property type="gene ID" value="C.cajan_23747"/>
</dbReference>
<dbReference type="EMBL" id="KQ483412">
    <property type="protein sequence ID" value="KYP53542.1"/>
    <property type="molecule type" value="Genomic_DNA"/>
</dbReference>
<dbReference type="PANTHER" id="PTHR47481">
    <property type="match status" value="1"/>
</dbReference>
<evidence type="ECO:0000313" key="1">
    <source>
        <dbReference type="EMBL" id="KYP53542.1"/>
    </source>
</evidence>
<organism evidence="1 2">
    <name type="scientific">Cajanus cajan</name>
    <name type="common">Pigeon pea</name>
    <name type="synonym">Cajanus indicus</name>
    <dbReference type="NCBI Taxonomy" id="3821"/>
    <lineage>
        <taxon>Eukaryota</taxon>
        <taxon>Viridiplantae</taxon>
        <taxon>Streptophyta</taxon>
        <taxon>Embryophyta</taxon>
        <taxon>Tracheophyta</taxon>
        <taxon>Spermatophyta</taxon>
        <taxon>Magnoliopsida</taxon>
        <taxon>eudicotyledons</taxon>
        <taxon>Gunneridae</taxon>
        <taxon>Pentapetalae</taxon>
        <taxon>rosids</taxon>
        <taxon>fabids</taxon>
        <taxon>Fabales</taxon>
        <taxon>Fabaceae</taxon>
        <taxon>Papilionoideae</taxon>
        <taxon>50 kb inversion clade</taxon>
        <taxon>NPAAA clade</taxon>
        <taxon>indigoferoid/millettioid clade</taxon>
        <taxon>Phaseoleae</taxon>
        <taxon>Cajanus</taxon>
    </lineage>
</organism>
<dbReference type="Pfam" id="PF14223">
    <property type="entry name" value="Retrotran_gag_2"/>
    <property type="match status" value="1"/>
</dbReference>
<dbReference type="PANTHER" id="PTHR47481:SF22">
    <property type="entry name" value="RETROTRANSPOSON GAG DOMAIN-CONTAINING PROTEIN"/>
    <property type="match status" value="1"/>
</dbReference>
<evidence type="ECO:0000313" key="2">
    <source>
        <dbReference type="Proteomes" id="UP000075243"/>
    </source>
</evidence>
<keyword evidence="2" id="KW-1185">Reference proteome</keyword>
<dbReference type="Proteomes" id="UP000075243">
    <property type="component" value="Unassembled WGS sequence"/>
</dbReference>
<dbReference type="AlphaFoldDB" id="A0A151SFD2"/>